<dbReference type="EMBL" id="CYGY02000007">
    <property type="protein sequence ID" value="SIT35810.1"/>
    <property type="molecule type" value="Genomic_DNA"/>
</dbReference>
<evidence type="ECO:0000313" key="2">
    <source>
        <dbReference type="EMBL" id="SIT35810.1"/>
    </source>
</evidence>
<reference evidence="2" key="1">
    <citation type="submission" date="2016-12" db="EMBL/GenBank/DDBJ databases">
        <authorList>
            <person name="Moulin L."/>
        </authorList>
    </citation>
    <scope>NUCLEOTIDE SEQUENCE [LARGE SCALE GENOMIC DNA]</scope>
    <source>
        <strain evidence="2">STM 7183</strain>
    </source>
</reference>
<evidence type="ECO:0000256" key="1">
    <source>
        <dbReference type="SAM" id="MobiDB-lite"/>
    </source>
</evidence>
<sequence length="189" mass="20885">MLQAHLIKANSKDYVIVGVAATTGGGFRVWPFCALARPKVDAAELKWLRQWTEAGAFSGSLLLFDNAKAGDETNRSCQTFGEITSTRHTDNDEILETSGGCISNCVGIVWCGTRAGSSRRQLDAFVRHGNATGGRHAERPDHGRHADRRRPARIPEQHAVQARDHDERAERGYRGVVDCRFEWRDQGAG</sequence>
<comment type="caution">
    <text evidence="2">The sequence shown here is derived from an EMBL/GenBank/DDBJ whole genome shotgun (WGS) entry which is preliminary data.</text>
</comment>
<dbReference type="Proteomes" id="UP000195569">
    <property type="component" value="Unassembled WGS sequence"/>
</dbReference>
<feature type="compositionally biased region" description="Basic and acidic residues" evidence="1">
    <location>
        <begin position="135"/>
        <end position="144"/>
    </location>
</feature>
<feature type="compositionally biased region" description="Basic and acidic residues" evidence="1">
    <location>
        <begin position="153"/>
        <end position="168"/>
    </location>
</feature>
<protein>
    <submittedName>
        <fullName evidence="2">Uncharacterized protein</fullName>
    </submittedName>
</protein>
<gene>
    <name evidence="2" type="ORF">BN2476_70002</name>
</gene>
<accession>A0A1N7RL19</accession>
<evidence type="ECO:0000313" key="3">
    <source>
        <dbReference type="Proteomes" id="UP000195569"/>
    </source>
</evidence>
<proteinExistence type="predicted"/>
<dbReference type="AlphaFoldDB" id="A0A1N7RL19"/>
<keyword evidence="3" id="KW-1185">Reference proteome</keyword>
<name>A0A1N7RL19_9BURK</name>
<organism evidence="2 3">
    <name type="scientific">Paraburkholderia piptadeniae</name>
    <dbReference type="NCBI Taxonomy" id="1701573"/>
    <lineage>
        <taxon>Bacteria</taxon>
        <taxon>Pseudomonadati</taxon>
        <taxon>Pseudomonadota</taxon>
        <taxon>Betaproteobacteria</taxon>
        <taxon>Burkholderiales</taxon>
        <taxon>Burkholderiaceae</taxon>
        <taxon>Paraburkholderia</taxon>
    </lineage>
</organism>
<feature type="region of interest" description="Disordered" evidence="1">
    <location>
        <begin position="130"/>
        <end position="168"/>
    </location>
</feature>